<dbReference type="Pfam" id="PF00353">
    <property type="entry name" value="HemolysinCabind"/>
    <property type="match status" value="6"/>
</dbReference>
<dbReference type="InterPro" id="IPR001343">
    <property type="entry name" value="Hemolysn_Ca-bd"/>
</dbReference>
<evidence type="ECO:0000313" key="9">
    <source>
        <dbReference type="Proteomes" id="UP001589943"/>
    </source>
</evidence>
<evidence type="ECO:0000313" key="8">
    <source>
        <dbReference type="EMBL" id="MFC0588159.1"/>
    </source>
</evidence>
<evidence type="ECO:0000256" key="7">
    <source>
        <dbReference type="ARBA" id="ARBA00023136"/>
    </source>
</evidence>
<dbReference type="PRINTS" id="PR01488">
    <property type="entry name" value="RTXTOXINA"/>
</dbReference>
<name>A0ABV6PF28_9SPHN</name>
<dbReference type="SUPFAM" id="SSF51120">
    <property type="entry name" value="beta-Roll"/>
    <property type="match status" value="4"/>
</dbReference>
<keyword evidence="7" id="KW-0472">Membrane</keyword>
<dbReference type="Gene3D" id="2.150.10.10">
    <property type="entry name" value="Serralysin-like metalloprotease, C-terminal"/>
    <property type="match status" value="4"/>
</dbReference>
<evidence type="ECO:0008006" key="10">
    <source>
        <dbReference type="Google" id="ProtNLM"/>
    </source>
</evidence>
<accession>A0ABV6PF28</accession>
<dbReference type="InterPro" id="IPR018511">
    <property type="entry name" value="Hemolysin-typ_Ca-bd_CS"/>
</dbReference>
<dbReference type="InterPro" id="IPR003995">
    <property type="entry name" value="RTX_toxin_determinant-A"/>
</dbReference>
<keyword evidence="5" id="KW-0677">Repeat</keyword>
<dbReference type="PANTHER" id="PTHR38340">
    <property type="entry name" value="S-LAYER PROTEIN"/>
    <property type="match status" value="1"/>
</dbReference>
<proteinExistence type="predicted"/>
<evidence type="ECO:0000256" key="5">
    <source>
        <dbReference type="ARBA" id="ARBA00022737"/>
    </source>
</evidence>
<keyword evidence="9" id="KW-1185">Reference proteome</keyword>
<dbReference type="PRINTS" id="PR00313">
    <property type="entry name" value="CABNDNGRPT"/>
</dbReference>
<dbReference type="Proteomes" id="UP001589943">
    <property type="component" value="Unassembled WGS sequence"/>
</dbReference>
<reference evidence="8 9" key="1">
    <citation type="submission" date="2024-09" db="EMBL/GenBank/DDBJ databases">
        <authorList>
            <person name="Sun Q."/>
            <person name="Mori K."/>
        </authorList>
    </citation>
    <scope>NUCLEOTIDE SEQUENCE [LARGE SCALE GENOMIC DNA]</scope>
    <source>
        <strain evidence="8 9">NCAIM B.02537</strain>
    </source>
</reference>
<protein>
    <recommendedName>
        <fullName evidence="10">Calcium-binding protein</fullName>
    </recommendedName>
</protein>
<evidence type="ECO:0000256" key="6">
    <source>
        <dbReference type="ARBA" id="ARBA00023026"/>
    </source>
</evidence>
<gene>
    <name evidence="8" type="ORF">ACFFF7_01900</name>
</gene>
<keyword evidence="4" id="KW-0800">Toxin</keyword>
<evidence type="ECO:0000256" key="1">
    <source>
        <dbReference type="ARBA" id="ARBA00004370"/>
    </source>
</evidence>
<comment type="subcellular location">
    <subcellularLocation>
        <location evidence="1">Membrane</location>
    </subcellularLocation>
    <subcellularLocation>
        <location evidence="2">Secreted</location>
    </subcellularLocation>
</comment>
<comment type="caution">
    <text evidence="8">The sequence shown here is derived from an EMBL/GenBank/DDBJ whole genome shotgun (WGS) entry which is preliminary data.</text>
</comment>
<evidence type="ECO:0000256" key="4">
    <source>
        <dbReference type="ARBA" id="ARBA00022656"/>
    </source>
</evidence>
<evidence type="ECO:0000256" key="3">
    <source>
        <dbReference type="ARBA" id="ARBA00022525"/>
    </source>
</evidence>
<evidence type="ECO:0000256" key="2">
    <source>
        <dbReference type="ARBA" id="ARBA00004613"/>
    </source>
</evidence>
<sequence>MPTWNNVNSGLWTDSANWTGGVPNGNGALADFVIVGGTGATIATFTENATVTVGTLNISSTGARDVLFQGSLADTGTGVATLSFDAGALNNGVSRVNVTTAVGGGEFEISSFGGLRVQIGNETEFNVATAGTTARINAPIIGNGSLTKLGAGTLLLGSSNTTFGGIISIEGGTLYGLNGGVFGTANMFIHNNAILRTSGTLTNSTGTSFSDTGTAGSGQIMAPTGTTLTLAGNFGHRSGGVLTLGNTVDNGTIAMAFSAADVSGSGSFRLNGATIRFDNAYSAGAAFYGSNITGTELVNGAVLDGRGFQMQVTNLDLDAGTIRSSTGALKLTVSDTLVSANAQTGTIEGTANVDSIDINITNNWTFASTNFTNWSSNDTIRLDGSANNNNITGTAFKDTFDSVGGNDTLIGNGGADVFFAGDGDDLIVLNAQNSDSQINGGTGTDTLRITGGTINLLNMSGIEAIELQNIATLALSNGQFFGLPSNAAISGTGTISVALFGGQSALTNNFAVAPGSNVTFNITGAGGNETITIHPDAIGIVSDGGGIDTITGGNRGDTITIAGGVDTVNAGAGNDLVAVWAQSNGSHVHGGADTDTLRIVNGSVNLGSFTGFEAIDLVGGVTLTLTGSQFTNGMAANGTVSGSGTLTINMGGSDLTLTMQGLQLAGGATVTAVVYGSASDETITGMAQAASTLNGGAGNDVLTGGAGIDSFIGGSGNDTFNVNNAAELVFELVGEGTDTVNASASHYLFANVENLVLTGAANLFGVGNELANTVTGNGGANLLLGGLGNDTVNGGGGNDNLFGEDGADTINGDGGIDYLVGGAGNDTLNGGDQADAVYGEDGNDTLIGGATFDTDILIGGLGDDVHFANSGLGDYDILNGAGGDDTYYVDTPDDIIYEGVGEGTDTVIAGINGAGYYLWANVENCTLTGNTPFAAGNELNNVLTGSASNNWLLGNGGNDTLNGKAGNDVLFGDLLGGPFGNDIFVFDGVVGQDVIGDFHHGEDTIRLVGSYTSFAQVSSAFVQNGADGAIDLGGGNVIILQGVTMSTLTASDFIFG</sequence>
<dbReference type="InterPro" id="IPR011049">
    <property type="entry name" value="Serralysin-like_metalloprot_C"/>
</dbReference>
<dbReference type="PANTHER" id="PTHR38340:SF1">
    <property type="entry name" value="S-LAYER PROTEIN"/>
    <property type="match status" value="1"/>
</dbReference>
<dbReference type="EMBL" id="JBHLTL010000001">
    <property type="protein sequence ID" value="MFC0588159.1"/>
    <property type="molecule type" value="Genomic_DNA"/>
</dbReference>
<dbReference type="RefSeq" id="WP_379479666.1">
    <property type="nucleotide sequence ID" value="NZ_JBHLTL010000001.1"/>
</dbReference>
<dbReference type="PROSITE" id="PS00330">
    <property type="entry name" value="HEMOLYSIN_CALCIUM"/>
    <property type="match status" value="2"/>
</dbReference>
<keyword evidence="3" id="KW-0964">Secreted</keyword>
<dbReference type="InterPro" id="IPR050557">
    <property type="entry name" value="RTX_toxin/Mannuronan_C5-epim"/>
</dbReference>
<keyword evidence="6" id="KW-0843">Virulence</keyword>
<organism evidence="8 9">
    <name type="scientific">Novosphingobium aquiterrae</name>
    <dbReference type="NCBI Taxonomy" id="624388"/>
    <lineage>
        <taxon>Bacteria</taxon>
        <taxon>Pseudomonadati</taxon>
        <taxon>Pseudomonadota</taxon>
        <taxon>Alphaproteobacteria</taxon>
        <taxon>Sphingomonadales</taxon>
        <taxon>Sphingomonadaceae</taxon>
        <taxon>Novosphingobium</taxon>
    </lineage>
</organism>